<feature type="compositionally biased region" description="Basic and acidic residues" evidence="1">
    <location>
        <begin position="1"/>
        <end position="12"/>
    </location>
</feature>
<dbReference type="InParanoid" id="A0A6P8Z182"/>
<feature type="compositionally biased region" description="Low complexity" evidence="1">
    <location>
        <begin position="65"/>
        <end position="78"/>
    </location>
</feature>
<feature type="region of interest" description="Disordered" evidence="1">
    <location>
        <begin position="458"/>
        <end position="529"/>
    </location>
</feature>
<feature type="compositionally biased region" description="Polar residues" evidence="1">
    <location>
        <begin position="33"/>
        <end position="45"/>
    </location>
</feature>
<feature type="region of interest" description="Disordered" evidence="1">
    <location>
        <begin position="545"/>
        <end position="612"/>
    </location>
</feature>
<proteinExistence type="predicted"/>
<feature type="compositionally biased region" description="Polar residues" evidence="1">
    <location>
        <begin position="548"/>
        <end position="562"/>
    </location>
</feature>
<feature type="region of interest" description="Disordered" evidence="1">
    <location>
        <begin position="1"/>
        <end position="78"/>
    </location>
</feature>
<feature type="compositionally biased region" description="Basic and acidic residues" evidence="1">
    <location>
        <begin position="582"/>
        <end position="597"/>
    </location>
</feature>
<organism evidence="3">
    <name type="scientific">Thrips palmi</name>
    <name type="common">Melon thrips</name>
    <dbReference type="NCBI Taxonomy" id="161013"/>
    <lineage>
        <taxon>Eukaryota</taxon>
        <taxon>Metazoa</taxon>
        <taxon>Ecdysozoa</taxon>
        <taxon>Arthropoda</taxon>
        <taxon>Hexapoda</taxon>
        <taxon>Insecta</taxon>
        <taxon>Pterygota</taxon>
        <taxon>Neoptera</taxon>
        <taxon>Paraneoptera</taxon>
        <taxon>Thysanoptera</taxon>
        <taxon>Terebrantia</taxon>
        <taxon>Thripoidea</taxon>
        <taxon>Thripidae</taxon>
        <taxon>Thrips</taxon>
    </lineage>
</organism>
<evidence type="ECO:0000313" key="3">
    <source>
        <dbReference type="RefSeq" id="XP_034246223.1"/>
    </source>
</evidence>
<feature type="compositionally biased region" description="Low complexity" evidence="1">
    <location>
        <begin position="563"/>
        <end position="581"/>
    </location>
</feature>
<dbReference type="RefSeq" id="XP_034246223.1">
    <property type="nucleotide sequence ID" value="XM_034390332.1"/>
</dbReference>
<sequence>MPYFSLRDRVDTDSESSDDSFTFGLVSPRAGQRASSKLSSIGFSSRQDDYFGSIPKRQAFPREGQQQQTSSSKVPSVSSREDYFFAGRDCFSSKPAPAPVVKAPKAILPKPTPMGTASDSVAKAPKSILPKASPLHERGNFPVSKTPQRIVSKSPLAGAISVSESKTPKSSPLLQTGSVSLLKKPNSGFPKSSSVVKTPKTAVSLLVPSFPKPTPKTSASEFLDTQSSSSGLGSHLGILDSECQSEPDSPIEKEDFHFEEADVEVKPKTTVLPDWHGLLFGGVEKHCDEILTYPEVDTSFEDCKLAEDVALNFVANYNVPIFDCMRDFNNVNTVSHAVKKIPKKFKSRKEQLMALLLMLDYLSCCCQEGNLLTLYEKCKQKNKIYHIESLDQSIRLLLDRLHSDRLRLDQLRVVDKFVKTCIERIPKSLKIPYFSVPVALKRKLKVFEMEEKNRKENSVYNFSEQPKKNSPKKSKPSPGKVSSKKWKPSPAKMTFDNWELSPVKSTSNKWEPSPVKKNSNKWEPSPVKATSKKWVLEEMDYNDLLRTPTKSGQSTSVKSPLASTPRSPWSVSVPTTSSSGSVKRDFFSASPKDERKGSSSTSTARKSDPSKITHWLFQKNTTPRTNTGVTSLISKQREISKEVSKPNLSKKECAKVVLEADDYLSDDSLPDIPNIVVPKQESSSYTTWRRKVLGQTSAEVHSSDSDLNSSEVKQSLTATRKSPFKANKNTWKSQFGSPSKNF</sequence>
<accession>A0A6P8Z182</accession>
<evidence type="ECO:0000313" key="2">
    <source>
        <dbReference type="Proteomes" id="UP000515158"/>
    </source>
</evidence>
<dbReference type="AlphaFoldDB" id="A0A6P8Z182"/>
<dbReference type="GeneID" id="117648111"/>
<evidence type="ECO:0000256" key="1">
    <source>
        <dbReference type="SAM" id="MobiDB-lite"/>
    </source>
</evidence>
<dbReference type="OrthoDB" id="10667032at2759"/>
<feature type="region of interest" description="Disordered" evidence="1">
    <location>
        <begin position="695"/>
        <end position="742"/>
    </location>
</feature>
<reference evidence="3" key="1">
    <citation type="submission" date="2025-08" db="UniProtKB">
        <authorList>
            <consortium name="RefSeq"/>
        </authorList>
    </citation>
    <scope>IDENTIFICATION</scope>
    <source>
        <tissue evidence="3">Total insect</tissue>
    </source>
</reference>
<protein>
    <submittedName>
        <fullName evidence="3">Uncharacterized protein LOC117648111 isoform X1</fullName>
    </submittedName>
</protein>
<feature type="compositionally biased region" description="Polar residues" evidence="1">
    <location>
        <begin position="695"/>
        <end position="720"/>
    </location>
</feature>
<feature type="compositionally biased region" description="Polar residues" evidence="1">
    <location>
        <begin position="727"/>
        <end position="742"/>
    </location>
</feature>
<name>A0A6P8Z182_THRPL</name>
<gene>
    <name evidence="3" type="primary">LOC117648111</name>
</gene>
<keyword evidence="2" id="KW-1185">Reference proteome</keyword>
<dbReference type="KEGG" id="tpal:117648111"/>
<dbReference type="Proteomes" id="UP000515158">
    <property type="component" value="Unplaced"/>
</dbReference>